<dbReference type="EMBL" id="JACOOX010000003">
    <property type="protein sequence ID" value="MBC5662597.1"/>
    <property type="molecule type" value="Genomic_DNA"/>
</dbReference>
<organism evidence="1 2">
    <name type="scientific">Coprococcus hominis</name>
    <name type="common">ex Liu et al. 2022</name>
    <dbReference type="NCBI Taxonomy" id="2763039"/>
    <lineage>
        <taxon>Bacteria</taxon>
        <taxon>Bacillati</taxon>
        <taxon>Bacillota</taxon>
        <taxon>Clostridia</taxon>
        <taxon>Lachnospirales</taxon>
        <taxon>Lachnospiraceae</taxon>
        <taxon>Coprococcus</taxon>
    </lineage>
</organism>
<dbReference type="AlphaFoldDB" id="A0A8I0AJG6"/>
<keyword evidence="2" id="KW-1185">Reference proteome</keyword>
<comment type="caution">
    <text evidence="1">The sequence shown here is derived from an EMBL/GenBank/DDBJ whole genome shotgun (WGS) entry which is preliminary data.</text>
</comment>
<proteinExistence type="predicted"/>
<reference evidence="1 2" key="1">
    <citation type="submission" date="2020-08" db="EMBL/GenBank/DDBJ databases">
        <title>Genome public.</title>
        <authorList>
            <person name="Liu C."/>
            <person name="Sun Q."/>
        </authorList>
    </citation>
    <scope>NUCLEOTIDE SEQUENCE [LARGE SCALE GENOMIC DNA]</scope>
    <source>
        <strain evidence="1 2">NSJ-10</strain>
    </source>
</reference>
<gene>
    <name evidence="1" type="ORF">H8S09_06755</name>
</gene>
<evidence type="ECO:0000313" key="2">
    <source>
        <dbReference type="Proteomes" id="UP000615234"/>
    </source>
</evidence>
<evidence type="ECO:0000313" key="1">
    <source>
        <dbReference type="EMBL" id="MBC5662597.1"/>
    </source>
</evidence>
<sequence>MMVKLTTVQAKSAVRKYADRQKTIRQLAIEYDVTYEQMRKIMVKAGYSNGLKVR</sequence>
<dbReference type="RefSeq" id="WP_186847585.1">
    <property type="nucleotide sequence ID" value="NZ_JACOOX010000003.1"/>
</dbReference>
<accession>A0A8I0AJG6</accession>
<protein>
    <submittedName>
        <fullName evidence="1">Uncharacterized protein</fullName>
    </submittedName>
</protein>
<name>A0A8I0AJG6_9FIRM</name>
<dbReference type="Proteomes" id="UP000615234">
    <property type="component" value="Unassembled WGS sequence"/>
</dbReference>